<dbReference type="Proteomes" id="UP000191154">
    <property type="component" value="Unassembled WGS sequence"/>
</dbReference>
<organism evidence="1 2">
    <name type="scientific">Clostridium saccharobutylicum</name>
    <dbReference type="NCBI Taxonomy" id="169679"/>
    <lineage>
        <taxon>Bacteria</taxon>
        <taxon>Bacillati</taxon>
        <taxon>Bacillota</taxon>
        <taxon>Clostridia</taxon>
        <taxon>Eubacteriales</taxon>
        <taxon>Clostridiaceae</taxon>
        <taxon>Clostridium</taxon>
    </lineage>
</organism>
<comment type="caution">
    <text evidence="1">The sequence shown here is derived from an EMBL/GenBank/DDBJ whole genome shotgun (WGS) entry which is preliminary data.</text>
</comment>
<dbReference type="AlphaFoldDB" id="A0A1S8N5B1"/>
<dbReference type="STRING" id="169679.CSACC_08240"/>
<protein>
    <recommendedName>
        <fullName evidence="3">DUF4280 domain-containing protein</fullName>
    </recommendedName>
</protein>
<dbReference type="Pfam" id="PF14107">
    <property type="entry name" value="DUF4280"/>
    <property type="match status" value="1"/>
</dbReference>
<evidence type="ECO:0008006" key="3">
    <source>
        <dbReference type="Google" id="ProtNLM"/>
    </source>
</evidence>
<proteinExistence type="predicted"/>
<gene>
    <name evidence="1" type="ORF">CLOSAC_20810</name>
</gene>
<evidence type="ECO:0000313" key="2">
    <source>
        <dbReference type="Proteomes" id="UP000191154"/>
    </source>
</evidence>
<dbReference type="EMBL" id="LZYZ01000004">
    <property type="protein sequence ID" value="OOM11654.1"/>
    <property type="molecule type" value="Genomic_DNA"/>
</dbReference>
<reference evidence="1 2" key="1">
    <citation type="submission" date="2016-05" db="EMBL/GenBank/DDBJ databases">
        <title>Microbial solvent formation.</title>
        <authorList>
            <person name="Poehlein A."/>
            <person name="Montoya Solano J.D."/>
            <person name="Flitsch S."/>
            <person name="Krabben P."/>
            <person name="Duerre P."/>
            <person name="Daniel R."/>
        </authorList>
    </citation>
    <scope>NUCLEOTIDE SEQUENCE [LARGE SCALE GENOMIC DNA]</scope>
    <source>
        <strain evidence="1 2">L1-8</strain>
    </source>
</reference>
<dbReference type="InterPro" id="IPR025460">
    <property type="entry name" value="DUF4280"/>
</dbReference>
<accession>A0A1S8N5B1</accession>
<sequence>MSSDVSYVARGAKMQCSKGSNKELKINLPASHGAYAQGKALMVETDNVVEANITSFGLCEGEKCCPIILGKWTKCEYDTLINGIPALTTDSELICAKGGKITFVTDGQNE</sequence>
<dbReference type="RefSeq" id="WP_077865368.1">
    <property type="nucleotide sequence ID" value="NZ_LZYZ01000004.1"/>
</dbReference>
<name>A0A1S8N5B1_CLOSA</name>
<evidence type="ECO:0000313" key="1">
    <source>
        <dbReference type="EMBL" id="OOM11654.1"/>
    </source>
</evidence>